<proteinExistence type="predicted"/>
<dbReference type="PANTHER" id="PTHR40446">
    <property type="entry name" value="N-ACETYLGLUCOSAMINE-1-PHOSPHODIESTER ALPHA-N-ACETYLGLUCOSAMINIDASE"/>
    <property type="match status" value="1"/>
</dbReference>
<dbReference type="PANTHER" id="PTHR40446:SF2">
    <property type="entry name" value="N-ACETYLGLUCOSAMINE-1-PHOSPHODIESTER ALPHA-N-ACETYLGLUCOSAMINIDASE"/>
    <property type="match status" value="1"/>
</dbReference>
<dbReference type="AlphaFoldDB" id="A0A2G9R3J3"/>
<evidence type="ECO:0000256" key="1">
    <source>
        <dbReference type="SAM" id="Phobius"/>
    </source>
</evidence>
<evidence type="ECO:0000313" key="4">
    <source>
        <dbReference type="Proteomes" id="UP000228934"/>
    </source>
</evidence>
<sequence>LLCLSYCRNSLVDDLLSPYHPLSKHGPSRSHRETRDCLRVTHGNKTHETWPSNNDTTSPTASTRTYISMFHVNPQKAVYGHFTFINNPLRTVSVLEPGSPGGCARNFTATVEETAKYGKCLVAQNGGYFNTTTFQCLGNVVSNGRLVQNSKGIQNAQFGIRADGTMVIGYLSEEEVLDKENPFVQLVSGVVWLLRKGEVYIDQSKSVECEETQTTGHFDAFINKISARTALGHDKKGRLILFHADGQTDGRGLNLWEMANFLKDQDVYNAINLDGGGSATLVLNETLATRMNQCGDVHEVCLLLSVSMNRTVIPLTVEAMDSVLQERVIVLVTGLEVPVMSFSVALQTVVVMGNAPRLDVNVTLAGQAVTAVMRAFRVTMEMDVPASVCVRTMGHVTTFMGTVRVQLDFLGPTVKKCQEVCHCQKQCYCDHVTGSCNIADGPVPKELLMKVGHCTESLYASWWKEVPSDAKIIYFTEQTWAIVTCTLALLLVISAVFNIKHVWTCKEKRTDWTYSYQQLREIKGNVDVPDMYKACDLYNSDTDVETSPLKSGN</sequence>
<protein>
    <recommendedName>
        <fullName evidence="2">Phosphodiester glycosidase domain-containing protein</fullName>
    </recommendedName>
</protein>
<evidence type="ECO:0000313" key="3">
    <source>
        <dbReference type="EMBL" id="PIO22429.1"/>
    </source>
</evidence>
<feature type="non-terminal residue" evidence="3">
    <location>
        <position position="1"/>
    </location>
</feature>
<keyword evidence="1" id="KW-0812">Transmembrane</keyword>
<dbReference type="Pfam" id="PF09992">
    <property type="entry name" value="NAGPA"/>
    <property type="match status" value="1"/>
</dbReference>
<evidence type="ECO:0000259" key="2">
    <source>
        <dbReference type="Pfam" id="PF09992"/>
    </source>
</evidence>
<dbReference type="InterPro" id="IPR018711">
    <property type="entry name" value="NAGPA"/>
</dbReference>
<keyword evidence="4" id="KW-1185">Reference proteome</keyword>
<dbReference type="OrthoDB" id="192253at2759"/>
<accession>A0A2G9R3J3</accession>
<organism evidence="3 4">
    <name type="scientific">Aquarana catesbeiana</name>
    <name type="common">American bullfrog</name>
    <name type="synonym">Rana catesbeiana</name>
    <dbReference type="NCBI Taxonomy" id="8400"/>
    <lineage>
        <taxon>Eukaryota</taxon>
        <taxon>Metazoa</taxon>
        <taxon>Chordata</taxon>
        <taxon>Craniata</taxon>
        <taxon>Vertebrata</taxon>
        <taxon>Euteleostomi</taxon>
        <taxon>Amphibia</taxon>
        <taxon>Batrachia</taxon>
        <taxon>Anura</taxon>
        <taxon>Neobatrachia</taxon>
        <taxon>Ranoidea</taxon>
        <taxon>Ranidae</taxon>
        <taxon>Aquarana</taxon>
    </lineage>
</organism>
<feature type="transmembrane region" description="Helical" evidence="1">
    <location>
        <begin position="480"/>
        <end position="499"/>
    </location>
</feature>
<keyword evidence="1" id="KW-0472">Membrane</keyword>
<name>A0A2G9R3J3_AQUCT</name>
<keyword evidence="1" id="KW-1133">Transmembrane helix</keyword>
<feature type="domain" description="Phosphodiester glycosidase" evidence="2">
    <location>
        <begin position="120"/>
        <end position="287"/>
    </location>
</feature>
<dbReference type="GO" id="GO:0033299">
    <property type="term" value="P:secretion of lysosomal enzymes"/>
    <property type="evidence" value="ECO:0007669"/>
    <property type="project" value="TreeGrafter"/>
</dbReference>
<dbReference type="EMBL" id="KV947997">
    <property type="protein sequence ID" value="PIO22429.1"/>
    <property type="molecule type" value="Genomic_DNA"/>
</dbReference>
<gene>
    <name evidence="3" type="ORF">AB205_0037260</name>
</gene>
<reference evidence="4" key="1">
    <citation type="journal article" date="2017" name="Nat. Commun.">
        <title>The North American bullfrog draft genome provides insight into hormonal regulation of long noncoding RNA.</title>
        <authorList>
            <person name="Hammond S.A."/>
            <person name="Warren R.L."/>
            <person name="Vandervalk B.P."/>
            <person name="Kucuk E."/>
            <person name="Khan H."/>
            <person name="Gibb E.A."/>
            <person name="Pandoh P."/>
            <person name="Kirk H."/>
            <person name="Zhao Y."/>
            <person name="Jones M."/>
            <person name="Mungall A.J."/>
            <person name="Coope R."/>
            <person name="Pleasance S."/>
            <person name="Moore R.A."/>
            <person name="Holt R.A."/>
            <person name="Round J.M."/>
            <person name="Ohora S."/>
            <person name="Walle B.V."/>
            <person name="Veldhoen N."/>
            <person name="Helbing C.C."/>
            <person name="Birol I."/>
        </authorList>
    </citation>
    <scope>NUCLEOTIDE SEQUENCE [LARGE SCALE GENOMIC DNA]</scope>
</reference>
<dbReference type="Proteomes" id="UP000228934">
    <property type="component" value="Unassembled WGS sequence"/>
</dbReference>